<dbReference type="InterPro" id="IPR001387">
    <property type="entry name" value="Cro/C1-type_HTH"/>
</dbReference>
<feature type="domain" description="HTH cro/C1-type" evidence="1">
    <location>
        <begin position="28"/>
        <end position="73"/>
    </location>
</feature>
<dbReference type="Pfam" id="PF01381">
    <property type="entry name" value="HTH_3"/>
    <property type="match status" value="1"/>
</dbReference>
<proteinExistence type="predicted"/>
<dbReference type="EMBL" id="BK015257">
    <property type="protein sequence ID" value="DAD98248.1"/>
    <property type="molecule type" value="Genomic_DNA"/>
</dbReference>
<dbReference type="SMART" id="SM00530">
    <property type="entry name" value="HTH_XRE"/>
    <property type="match status" value="1"/>
</dbReference>
<sequence>MPRNKLSKFDRELREIISENLKKHAGHLTQAQLSEITGIPASTLSGYFAMRSTPNAGNVQKIADALHLQKSDIDPRFSPEFLKTGTLKSKITAVELTAKDEREIESDLEDMMNSMVSAAYDGQDNIEDIEAFKATIKAAMIQAKKLAKKKYTPKKYRKD</sequence>
<organism evidence="2">
    <name type="scientific">Myoviridae sp. ctiu99</name>
    <dbReference type="NCBI Taxonomy" id="2825158"/>
    <lineage>
        <taxon>Viruses</taxon>
        <taxon>Duplodnaviria</taxon>
        <taxon>Heunggongvirae</taxon>
        <taxon>Uroviricota</taxon>
        <taxon>Caudoviricetes</taxon>
    </lineage>
</organism>
<dbReference type="Gene3D" id="1.10.260.40">
    <property type="entry name" value="lambda repressor-like DNA-binding domains"/>
    <property type="match status" value="1"/>
</dbReference>
<accession>A0A8S5NVL0</accession>
<protein>
    <submittedName>
        <fullName evidence="2">Repressor protein CI</fullName>
    </submittedName>
</protein>
<evidence type="ECO:0000259" key="1">
    <source>
        <dbReference type="PROSITE" id="PS50943"/>
    </source>
</evidence>
<dbReference type="PROSITE" id="PS50943">
    <property type="entry name" value="HTH_CROC1"/>
    <property type="match status" value="1"/>
</dbReference>
<reference evidence="2" key="1">
    <citation type="journal article" date="2021" name="Proc. Natl. Acad. Sci. U.S.A.">
        <title>A Catalog of Tens of Thousands of Viruses from Human Metagenomes Reveals Hidden Associations with Chronic Diseases.</title>
        <authorList>
            <person name="Tisza M.J."/>
            <person name="Buck C.B."/>
        </authorList>
    </citation>
    <scope>NUCLEOTIDE SEQUENCE</scope>
    <source>
        <strain evidence="2">Ctiu99</strain>
    </source>
</reference>
<name>A0A8S5NVL0_9CAUD</name>
<dbReference type="GO" id="GO:0003677">
    <property type="term" value="F:DNA binding"/>
    <property type="evidence" value="ECO:0007669"/>
    <property type="project" value="InterPro"/>
</dbReference>
<dbReference type="InterPro" id="IPR010982">
    <property type="entry name" value="Lambda_DNA-bd_dom_sf"/>
</dbReference>
<dbReference type="SUPFAM" id="SSF47413">
    <property type="entry name" value="lambda repressor-like DNA-binding domains"/>
    <property type="match status" value="1"/>
</dbReference>
<evidence type="ECO:0000313" key="2">
    <source>
        <dbReference type="EMBL" id="DAD98248.1"/>
    </source>
</evidence>
<dbReference type="CDD" id="cd00093">
    <property type="entry name" value="HTH_XRE"/>
    <property type="match status" value="1"/>
</dbReference>